<comment type="caution">
    <text evidence="1">The sequence shown here is derived from an EMBL/GenBank/DDBJ whole genome shotgun (WGS) entry which is preliminary data.</text>
</comment>
<gene>
    <name evidence="1" type="ORF">F0357_12820</name>
</gene>
<dbReference type="RefSeq" id="WP_153482228.1">
    <property type="nucleotide sequence ID" value="NZ_VWNA01000001.1"/>
</dbReference>
<reference evidence="1 2" key="1">
    <citation type="submission" date="2019-09" db="EMBL/GenBank/DDBJ databases">
        <title>Segnochrobactrum spirostomi gen. nov., sp. nov., isolated from the ciliate Spirostomum cf. yagiui and description of a novel family, Segnochrobactraceae fam. nov. within the order Rhizobiales of the class Alphaproteobacteria.</title>
        <authorList>
            <person name="Akter S."/>
            <person name="Shazib S.U.A."/>
            <person name="Shin M.K."/>
        </authorList>
    </citation>
    <scope>NUCLEOTIDE SEQUENCE [LARGE SCALE GENOMIC DNA]</scope>
    <source>
        <strain evidence="1 2">Sp-1</strain>
    </source>
</reference>
<protein>
    <submittedName>
        <fullName evidence="1">Uncharacterized protein</fullName>
    </submittedName>
</protein>
<dbReference type="EMBL" id="VWNA01000001">
    <property type="protein sequence ID" value="MQT13503.1"/>
    <property type="molecule type" value="Genomic_DNA"/>
</dbReference>
<keyword evidence="2" id="KW-1185">Reference proteome</keyword>
<evidence type="ECO:0000313" key="2">
    <source>
        <dbReference type="Proteomes" id="UP000332515"/>
    </source>
</evidence>
<evidence type="ECO:0000313" key="1">
    <source>
        <dbReference type="EMBL" id="MQT13503.1"/>
    </source>
</evidence>
<organism evidence="1 2">
    <name type="scientific">Segnochrobactrum spirostomi</name>
    <dbReference type="NCBI Taxonomy" id="2608987"/>
    <lineage>
        <taxon>Bacteria</taxon>
        <taxon>Pseudomonadati</taxon>
        <taxon>Pseudomonadota</taxon>
        <taxon>Alphaproteobacteria</taxon>
        <taxon>Hyphomicrobiales</taxon>
        <taxon>Segnochrobactraceae</taxon>
        <taxon>Segnochrobactrum</taxon>
    </lineage>
</organism>
<proteinExistence type="predicted"/>
<accession>A0A6A7Y363</accession>
<dbReference type="Proteomes" id="UP000332515">
    <property type="component" value="Unassembled WGS sequence"/>
</dbReference>
<dbReference type="AlphaFoldDB" id="A0A6A7Y363"/>
<sequence length="130" mass="14252">MPDTASALYSVTLHLARGPEFPNGSARHGYTIVMPLDADGHLDAKLWERRRADCTAQRFWGDDDDAGMLVHRSGGQGGATWLIDYEAGETEDDEPAFRLDGHRIAIGEYVSIRDEAGALHTFKVVDLGPL</sequence>
<name>A0A6A7Y363_9HYPH</name>